<evidence type="ECO:0008006" key="8">
    <source>
        <dbReference type="Google" id="ProtNLM"/>
    </source>
</evidence>
<dbReference type="OrthoDB" id="10264870at2759"/>
<keyword evidence="2" id="KW-0805">Transcription regulation</keyword>
<dbReference type="InterPro" id="IPR024738">
    <property type="entry name" value="Hfi1/Tada1"/>
</dbReference>
<dbReference type="GO" id="GO:0000124">
    <property type="term" value="C:SAGA complex"/>
    <property type="evidence" value="ECO:0007669"/>
    <property type="project" value="TreeGrafter"/>
</dbReference>
<dbReference type="Gramene" id="ONK69574">
    <property type="protein sequence ID" value="ONK69574"/>
    <property type="gene ID" value="A4U43_C05F24400"/>
</dbReference>
<gene>
    <name evidence="6" type="ORF">A4U43_C05F24400</name>
</gene>
<evidence type="ECO:0000256" key="2">
    <source>
        <dbReference type="ARBA" id="ARBA00023015"/>
    </source>
</evidence>
<dbReference type="GO" id="GO:0005634">
    <property type="term" value="C:nucleus"/>
    <property type="evidence" value="ECO:0007669"/>
    <property type="project" value="UniProtKB-SubCell"/>
</dbReference>
<organism evidence="6 7">
    <name type="scientific">Asparagus officinalis</name>
    <name type="common">Garden asparagus</name>
    <dbReference type="NCBI Taxonomy" id="4686"/>
    <lineage>
        <taxon>Eukaryota</taxon>
        <taxon>Viridiplantae</taxon>
        <taxon>Streptophyta</taxon>
        <taxon>Embryophyta</taxon>
        <taxon>Tracheophyta</taxon>
        <taxon>Spermatophyta</taxon>
        <taxon>Magnoliopsida</taxon>
        <taxon>Liliopsida</taxon>
        <taxon>Asparagales</taxon>
        <taxon>Asparagaceae</taxon>
        <taxon>Asparagoideae</taxon>
        <taxon>Asparagus</taxon>
    </lineage>
</organism>
<dbReference type="GO" id="GO:0003713">
    <property type="term" value="F:transcription coactivator activity"/>
    <property type="evidence" value="ECO:0007669"/>
    <property type="project" value="TreeGrafter"/>
</dbReference>
<dbReference type="AlphaFoldDB" id="A0A5P1EUV9"/>
<reference evidence="7" key="1">
    <citation type="journal article" date="2017" name="Nat. Commun.">
        <title>The asparagus genome sheds light on the origin and evolution of a young Y chromosome.</title>
        <authorList>
            <person name="Harkess A."/>
            <person name="Zhou J."/>
            <person name="Xu C."/>
            <person name="Bowers J.E."/>
            <person name="Van der Hulst R."/>
            <person name="Ayyampalayam S."/>
            <person name="Mercati F."/>
            <person name="Riccardi P."/>
            <person name="McKain M.R."/>
            <person name="Kakrana A."/>
            <person name="Tang H."/>
            <person name="Ray J."/>
            <person name="Groenendijk J."/>
            <person name="Arikit S."/>
            <person name="Mathioni S.M."/>
            <person name="Nakano M."/>
            <person name="Shan H."/>
            <person name="Telgmann-Rauber A."/>
            <person name="Kanno A."/>
            <person name="Yue Z."/>
            <person name="Chen H."/>
            <person name="Li W."/>
            <person name="Chen Y."/>
            <person name="Xu X."/>
            <person name="Zhang Y."/>
            <person name="Luo S."/>
            <person name="Chen H."/>
            <person name="Gao J."/>
            <person name="Mao Z."/>
            <person name="Pires J.C."/>
            <person name="Luo M."/>
            <person name="Kudrna D."/>
            <person name="Wing R.A."/>
            <person name="Meyers B.C."/>
            <person name="Yi K."/>
            <person name="Kong H."/>
            <person name="Lavrijsen P."/>
            <person name="Sunseri F."/>
            <person name="Falavigna A."/>
            <person name="Ye Y."/>
            <person name="Leebens-Mack J.H."/>
            <person name="Chen G."/>
        </authorList>
    </citation>
    <scope>NUCLEOTIDE SEQUENCE [LARGE SCALE GENOMIC DNA]</scope>
    <source>
        <strain evidence="7">cv. DH0086</strain>
    </source>
</reference>
<comment type="subcellular location">
    <subcellularLocation>
        <location evidence="1">Nucleus</location>
    </subcellularLocation>
</comment>
<dbReference type="Proteomes" id="UP000243459">
    <property type="component" value="Chromosome 5"/>
</dbReference>
<dbReference type="EMBL" id="CM007385">
    <property type="protein sequence ID" value="ONK69574.1"/>
    <property type="molecule type" value="Genomic_DNA"/>
</dbReference>
<dbReference type="PANTHER" id="PTHR21277">
    <property type="entry name" value="TRANSCRIPTIONAL ADAPTER 1"/>
    <property type="match status" value="1"/>
</dbReference>
<protein>
    <recommendedName>
        <fullName evidence="8">Transcriptional coactivator Hfi1/Transcriptional adapter 1</fullName>
    </recommendedName>
</protein>
<keyword evidence="3" id="KW-0804">Transcription</keyword>
<evidence type="ECO:0000256" key="5">
    <source>
        <dbReference type="SAM" id="MobiDB-lite"/>
    </source>
</evidence>
<name>A0A5P1EUV9_ASPOF</name>
<evidence type="ECO:0000313" key="6">
    <source>
        <dbReference type="EMBL" id="ONK69574.1"/>
    </source>
</evidence>
<sequence>MSSRINLGDLKSQITKRVGTDRAERYFSYLNRLLSQKLSKPEFNKLCLLTLGQENLPLHNQLILSIFKNACEAKTPPPSAVDKNALKLPPSLVPVLPNGDLSPPSPRRPRTGARRIKDRPSPLGPNGIKAPHDEAVFRENGDLGLCDLKRPVQHQDDRMAEQPAKRSRMAEDQSLRLVNVVDVDGEREDSDQRNNLKPVAKGPLRAPLGIPFCPPSVGGARRPLNLATSTGPVNFNSNFGSGELCHTDDLRRQMERIAEAQGLTGVTVEGANLLNNALDAYLKRLIKSCTELVGARSARGQMKQPVYKQHPQVKPINGVWQGNHMHVQSGGLPLNGVHELTNRHSISLQDFRVAMELSPQQLGEDWPLQLEKISLCPFEE</sequence>
<keyword evidence="4" id="KW-0539">Nucleus</keyword>
<evidence type="ECO:0000256" key="3">
    <source>
        <dbReference type="ARBA" id="ARBA00023163"/>
    </source>
</evidence>
<dbReference type="PANTHER" id="PTHR21277:SF5">
    <property type="entry name" value="TRANSCRIPTIONAL ADAPTER 1"/>
    <property type="match status" value="1"/>
</dbReference>
<dbReference type="OMA" id="IINGMWP"/>
<feature type="region of interest" description="Disordered" evidence="5">
    <location>
        <begin position="91"/>
        <end position="131"/>
    </location>
</feature>
<accession>A0A5P1EUV9</accession>
<proteinExistence type="predicted"/>
<evidence type="ECO:0000313" key="7">
    <source>
        <dbReference type="Proteomes" id="UP000243459"/>
    </source>
</evidence>
<evidence type="ECO:0000256" key="1">
    <source>
        <dbReference type="ARBA" id="ARBA00004123"/>
    </source>
</evidence>
<dbReference type="GO" id="GO:0006357">
    <property type="term" value="P:regulation of transcription by RNA polymerase II"/>
    <property type="evidence" value="ECO:0007669"/>
    <property type="project" value="TreeGrafter"/>
</dbReference>
<dbReference type="Pfam" id="PF12767">
    <property type="entry name" value="SAGA-Tad1"/>
    <property type="match status" value="1"/>
</dbReference>
<feature type="compositionally biased region" description="Basic residues" evidence="5">
    <location>
        <begin position="107"/>
        <end position="117"/>
    </location>
</feature>
<keyword evidence="7" id="KW-1185">Reference proteome</keyword>
<evidence type="ECO:0000256" key="4">
    <source>
        <dbReference type="ARBA" id="ARBA00023242"/>
    </source>
</evidence>
<dbReference type="CDD" id="cd22933">
    <property type="entry name" value="HFD_HFI1"/>
    <property type="match status" value="1"/>
</dbReference>